<feature type="compositionally biased region" description="Acidic residues" evidence="1">
    <location>
        <begin position="202"/>
        <end position="211"/>
    </location>
</feature>
<evidence type="ECO:0000259" key="2">
    <source>
        <dbReference type="Pfam" id="PF13763"/>
    </source>
</evidence>
<dbReference type="Proteomes" id="UP000445696">
    <property type="component" value="Unassembled WGS sequence"/>
</dbReference>
<proteinExistence type="predicted"/>
<feature type="compositionally biased region" description="Basic residues" evidence="1">
    <location>
        <begin position="179"/>
        <end position="195"/>
    </location>
</feature>
<feature type="compositionally biased region" description="Polar residues" evidence="1">
    <location>
        <begin position="141"/>
        <end position="152"/>
    </location>
</feature>
<organism evidence="3 4">
    <name type="scientific">Sneathiella chungangensis</name>
    <dbReference type="NCBI Taxonomy" id="1418234"/>
    <lineage>
        <taxon>Bacteria</taxon>
        <taxon>Pseudomonadati</taxon>
        <taxon>Pseudomonadota</taxon>
        <taxon>Alphaproteobacteria</taxon>
        <taxon>Sneathiellales</taxon>
        <taxon>Sneathiellaceae</taxon>
        <taxon>Sneathiella</taxon>
    </lineage>
</organism>
<keyword evidence="4" id="KW-1185">Reference proteome</keyword>
<feature type="region of interest" description="Disordered" evidence="1">
    <location>
        <begin position="1"/>
        <end position="47"/>
    </location>
</feature>
<dbReference type="InterPro" id="IPR025430">
    <property type="entry name" value="DUF4167"/>
</dbReference>
<gene>
    <name evidence="3" type="ORF">GQF03_13040</name>
</gene>
<reference evidence="3 4" key="1">
    <citation type="journal article" date="2014" name="Int. J. Syst. Evol. Microbiol.">
        <title>Sneathiella chungangensis sp. nov., isolated from a marine sand, and emended description of the genus Sneathiella.</title>
        <authorList>
            <person name="Siamphan C."/>
            <person name="Kim H."/>
            <person name="Lee J.S."/>
            <person name="Kim W."/>
        </authorList>
    </citation>
    <scope>NUCLEOTIDE SEQUENCE [LARGE SCALE GENOMIC DNA]</scope>
    <source>
        <strain evidence="3 4">KCTC 32476</strain>
    </source>
</reference>
<feature type="compositionally biased region" description="Low complexity" evidence="1">
    <location>
        <begin position="12"/>
        <end position="35"/>
    </location>
</feature>
<accession>A0A845MIU6</accession>
<dbReference type="Pfam" id="PF13763">
    <property type="entry name" value="DUF4167"/>
    <property type="match status" value="1"/>
</dbReference>
<feature type="region of interest" description="Disordered" evidence="1">
    <location>
        <begin position="94"/>
        <end position="211"/>
    </location>
</feature>
<evidence type="ECO:0000313" key="4">
    <source>
        <dbReference type="Proteomes" id="UP000445696"/>
    </source>
</evidence>
<name>A0A845MIU6_9PROT</name>
<feature type="compositionally biased region" description="Basic residues" evidence="1">
    <location>
        <begin position="1"/>
        <end position="11"/>
    </location>
</feature>
<dbReference type="OrthoDB" id="9816310at2"/>
<evidence type="ECO:0000256" key="1">
    <source>
        <dbReference type="SAM" id="MobiDB-lite"/>
    </source>
</evidence>
<evidence type="ECO:0000313" key="3">
    <source>
        <dbReference type="EMBL" id="MZR23256.1"/>
    </source>
</evidence>
<feature type="domain" description="DUF4167" evidence="2">
    <location>
        <begin position="22"/>
        <end position="89"/>
    </location>
</feature>
<protein>
    <submittedName>
        <fullName evidence="3">DUF4167 domain-containing protein</fullName>
    </submittedName>
</protein>
<comment type="caution">
    <text evidence="3">The sequence shown here is derived from an EMBL/GenBank/DDBJ whole genome shotgun (WGS) entry which is preliminary data.</text>
</comment>
<dbReference type="AlphaFoldDB" id="A0A845MIU6"/>
<sequence length="211" mass="23104">MRVSSNRRPRGGRANTGGNRTGSGNNRRPNGNNRNYDSNGPDGKIRGTASQVYDKYVALGTDAQNSGDRVAAENYFQHAEHYFRIIAANSVPVREKQNADNTENATADDGQEKEAQVSRQSKGRGDDNAANSDDNSKESVDQTSFVDLSTAEQPEIELAASGTEQSNTESSEEDEGSAKPKRKVSRTRTLRRRTSSRNNSENDTEEVNTTE</sequence>
<dbReference type="RefSeq" id="WP_161339740.1">
    <property type="nucleotide sequence ID" value="NZ_JBHSDG010000003.1"/>
</dbReference>
<dbReference type="EMBL" id="WTVA01000015">
    <property type="protein sequence ID" value="MZR23256.1"/>
    <property type="molecule type" value="Genomic_DNA"/>
</dbReference>